<dbReference type="RefSeq" id="XP_004031088.1">
    <property type="nucleotide sequence ID" value="XM_004031040.1"/>
</dbReference>
<feature type="transmembrane region" description="Helical" evidence="2">
    <location>
        <begin position="345"/>
        <end position="365"/>
    </location>
</feature>
<proteinExistence type="predicted"/>
<evidence type="ECO:0000313" key="3">
    <source>
        <dbReference type="EMBL" id="EGR29852.1"/>
    </source>
</evidence>
<dbReference type="InParanoid" id="G0QY55"/>
<keyword evidence="2" id="KW-0472">Membrane</keyword>
<keyword evidence="2" id="KW-0812">Transmembrane</keyword>
<keyword evidence="4" id="KW-1185">Reference proteome</keyword>
<dbReference type="EMBL" id="GL984101">
    <property type="protein sequence ID" value="EGR29852.1"/>
    <property type="molecule type" value="Genomic_DNA"/>
</dbReference>
<evidence type="ECO:0000256" key="2">
    <source>
        <dbReference type="SAM" id="Phobius"/>
    </source>
</evidence>
<dbReference type="eggNOG" id="ENOG502S8HU">
    <property type="taxonomic scope" value="Eukaryota"/>
</dbReference>
<keyword evidence="2" id="KW-1133">Transmembrane helix</keyword>
<dbReference type="OrthoDB" id="10261433at2759"/>
<dbReference type="GeneID" id="14905961"/>
<keyword evidence="1" id="KW-0175">Coiled coil</keyword>
<gene>
    <name evidence="3" type="ORF">IMG5_147510</name>
</gene>
<dbReference type="STRING" id="857967.G0QY55"/>
<protein>
    <submittedName>
        <fullName evidence="3">Uncharacterized protein</fullName>
    </submittedName>
</protein>
<feature type="non-terminal residue" evidence="3">
    <location>
        <position position="1"/>
    </location>
</feature>
<accession>G0QY55</accession>
<feature type="coiled-coil region" evidence="1">
    <location>
        <begin position="175"/>
        <end position="202"/>
    </location>
</feature>
<name>G0QY55_ICHMU</name>
<organism evidence="3 4">
    <name type="scientific">Ichthyophthirius multifiliis</name>
    <name type="common">White spot disease agent</name>
    <name type="synonym">Ich</name>
    <dbReference type="NCBI Taxonomy" id="5932"/>
    <lineage>
        <taxon>Eukaryota</taxon>
        <taxon>Sar</taxon>
        <taxon>Alveolata</taxon>
        <taxon>Ciliophora</taxon>
        <taxon>Intramacronucleata</taxon>
        <taxon>Oligohymenophorea</taxon>
        <taxon>Hymenostomatida</taxon>
        <taxon>Ophryoglenina</taxon>
        <taxon>Ichthyophthirius</taxon>
    </lineage>
</organism>
<evidence type="ECO:0000313" key="4">
    <source>
        <dbReference type="Proteomes" id="UP000008983"/>
    </source>
</evidence>
<dbReference type="Proteomes" id="UP000008983">
    <property type="component" value="Unassembled WGS sequence"/>
</dbReference>
<dbReference type="AlphaFoldDB" id="G0QY55"/>
<evidence type="ECO:0000256" key="1">
    <source>
        <dbReference type="SAM" id="Coils"/>
    </source>
</evidence>
<sequence>QNQKNNQNKMYNNQQNQYVEYYQQPPQNQQRPSYLQTPNIQNKNFQEQNIGNQGYQNYLNNYQQQTPLINQNAYNKNYQYQQQQQYEQPNVNIQQQYPQRENSQYRDNLNNIIPRTRIERGAMKDKEQMEKIRINQRVGYETRNQDVKQLLHNADPQSSLFISENQRFDKDFAIYDKQQRELKLQQKEINQEKHRIEGIERDSYRWQQMEKQSQREEIIREKRKDILIQCKKNTNGYIYKHMILLIYMYQNIGYHLTRLLQNMKNQKKEKIQDIWMNKLRQEDMQELRIQILEVIADIIFQQANQDQEQIRQCLKIQKMTIQKKLNIKISILMQNIRVKYEISQIYYLINFFIKFNIFFCLKIYLQFYNYLNQLIFYFVQIKVQKIIN</sequence>
<reference evidence="3 4" key="1">
    <citation type="submission" date="2011-07" db="EMBL/GenBank/DDBJ databases">
        <authorList>
            <person name="Coyne R."/>
            <person name="Brami D."/>
            <person name="Johnson J."/>
            <person name="Hostetler J."/>
            <person name="Hannick L."/>
            <person name="Clark T."/>
            <person name="Cassidy-Hanley D."/>
            <person name="Inman J."/>
        </authorList>
    </citation>
    <scope>NUCLEOTIDE SEQUENCE [LARGE SCALE GENOMIC DNA]</scope>
    <source>
        <strain evidence="3 4">G5</strain>
    </source>
</reference>